<evidence type="ECO:0000256" key="5">
    <source>
        <dbReference type="ARBA" id="ARBA00022776"/>
    </source>
</evidence>
<evidence type="ECO:0000256" key="7">
    <source>
        <dbReference type="ARBA" id="ARBA00023306"/>
    </source>
</evidence>
<organism evidence="11 12">
    <name type="scientific">Cyclotella atomus</name>
    <dbReference type="NCBI Taxonomy" id="382360"/>
    <lineage>
        <taxon>Eukaryota</taxon>
        <taxon>Sar</taxon>
        <taxon>Stramenopiles</taxon>
        <taxon>Ochrophyta</taxon>
        <taxon>Bacillariophyta</taxon>
        <taxon>Coscinodiscophyceae</taxon>
        <taxon>Thalassiosirophycidae</taxon>
        <taxon>Stephanodiscales</taxon>
        <taxon>Stephanodiscaceae</taxon>
        <taxon>Cyclotella</taxon>
    </lineage>
</organism>
<dbReference type="EMBL" id="JALLPJ020000396">
    <property type="protein sequence ID" value="KAL3793359.1"/>
    <property type="molecule type" value="Genomic_DNA"/>
</dbReference>
<comment type="subunit">
    <text evidence="9">Component of the NDC80 complex.</text>
</comment>
<reference evidence="11 12" key="1">
    <citation type="submission" date="2024-10" db="EMBL/GenBank/DDBJ databases">
        <title>Updated reference genomes for cyclostephanoid diatoms.</title>
        <authorList>
            <person name="Roberts W.R."/>
            <person name="Alverson A.J."/>
        </authorList>
    </citation>
    <scope>NUCLEOTIDE SEQUENCE [LARGE SCALE GENOMIC DNA]</scope>
    <source>
        <strain evidence="11 12">AJA010-31</strain>
    </source>
</reference>
<evidence type="ECO:0000313" key="12">
    <source>
        <dbReference type="Proteomes" id="UP001530400"/>
    </source>
</evidence>
<dbReference type="InterPro" id="IPR045143">
    <property type="entry name" value="Spc25"/>
</dbReference>
<keyword evidence="9" id="KW-0995">Kinetochore</keyword>
<keyword evidence="3 9" id="KW-0158">Chromosome</keyword>
<feature type="domain" description="Chromosome segregation protein Spc25 C-terminal" evidence="10">
    <location>
        <begin position="173"/>
        <end position="245"/>
    </location>
</feature>
<comment type="function">
    <text evidence="9">Acts as a component of the essential kinetochore-associated NDC80 complex, which is required for chromosome segregation and spindle checkpoint activity.</text>
</comment>
<dbReference type="CDD" id="cd23784">
    <property type="entry name" value="RWD_Spc25"/>
    <property type="match status" value="1"/>
</dbReference>
<evidence type="ECO:0000259" key="10">
    <source>
        <dbReference type="Pfam" id="PF08234"/>
    </source>
</evidence>
<dbReference type="AlphaFoldDB" id="A0ABD3PZ27"/>
<evidence type="ECO:0000256" key="4">
    <source>
        <dbReference type="ARBA" id="ARBA00022618"/>
    </source>
</evidence>
<comment type="similarity">
    <text evidence="2 9">Belongs to the SPC25 family.</text>
</comment>
<comment type="subcellular location">
    <subcellularLocation>
        <location evidence="1">Chromosome</location>
        <location evidence="1">Centromere</location>
    </subcellularLocation>
    <subcellularLocation>
        <location evidence="9">Nucleus</location>
    </subcellularLocation>
    <subcellularLocation>
        <location evidence="9">Chromosome</location>
        <location evidence="9">Centromere</location>
        <location evidence="9">Kinetochore</location>
    </subcellularLocation>
</comment>
<evidence type="ECO:0000313" key="11">
    <source>
        <dbReference type="EMBL" id="KAL3793359.1"/>
    </source>
</evidence>
<dbReference type="PANTHER" id="PTHR14281">
    <property type="entry name" value="KINETOCHORE PROTEIN SPC25-RELATED"/>
    <property type="match status" value="1"/>
</dbReference>
<accession>A0ABD3PZ27</accession>
<keyword evidence="9" id="KW-0539">Nucleus</keyword>
<evidence type="ECO:0000256" key="9">
    <source>
        <dbReference type="RuleBase" id="RU367150"/>
    </source>
</evidence>
<keyword evidence="12" id="KW-1185">Reference proteome</keyword>
<dbReference type="Pfam" id="PF08234">
    <property type="entry name" value="Spindle_Spc25"/>
    <property type="match status" value="1"/>
</dbReference>
<evidence type="ECO:0000256" key="2">
    <source>
        <dbReference type="ARBA" id="ARBA00006379"/>
    </source>
</evidence>
<gene>
    <name evidence="11" type="ORF">ACHAWO_002560</name>
</gene>
<protein>
    <recommendedName>
        <fullName evidence="9">Kinetochore protein SPC25</fullName>
    </recommendedName>
</protein>
<evidence type="ECO:0000256" key="6">
    <source>
        <dbReference type="ARBA" id="ARBA00023054"/>
    </source>
</evidence>
<keyword evidence="6" id="KW-0175">Coiled coil</keyword>
<keyword evidence="5 9" id="KW-0498">Mitosis</keyword>
<dbReference type="GO" id="GO:0000776">
    <property type="term" value="C:kinetochore"/>
    <property type="evidence" value="ECO:0007669"/>
    <property type="project" value="UniProtKB-UniRule"/>
</dbReference>
<dbReference type="Gene3D" id="3.30.457.50">
    <property type="entry name" value="Chromosome segregation protein Spc25"/>
    <property type="match status" value="1"/>
</dbReference>
<keyword evidence="4 9" id="KW-0132">Cell division</keyword>
<comment type="caution">
    <text evidence="11">The sequence shown here is derived from an EMBL/GenBank/DDBJ whole genome shotgun (WGS) entry which is preliminary data.</text>
</comment>
<dbReference type="GO" id="GO:0051301">
    <property type="term" value="P:cell division"/>
    <property type="evidence" value="ECO:0007669"/>
    <property type="project" value="UniProtKB-UniRule"/>
</dbReference>
<dbReference type="PANTHER" id="PTHR14281:SF0">
    <property type="entry name" value="KINETOCHORE PROTEIN SPC25"/>
    <property type="match status" value="1"/>
</dbReference>
<proteinExistence type="inferred from homology"/>
<sequence length="249" mass="27688">MAAAAVPATFTTSFLTTIQTQKSSLKSWLSSEKSRIDVLTSDIEHAHSDATERIVAQLQRLDDVRTQRGLVAASNSENDAAVMGGVARQKRDLQEKKCSLEARVEAMRGKNTQGDMVLNELLKQQAEHQEQAIASRNKKLAIAEIKNTTIDDLTKGLINYKYTGLSFERVGNKGDLLFKFTRLSAEEPNKVFSFILTNQTDGTYILSKCEPELNKDKTDVLVQVLNSDSDNGLMHFMAGMRNLFKETLA</sequence>
<name>A0ABD3PZ27_9STRA</name>
<evidence type="ECO:0000256" key="1">
    <source>
        <dbReference type="ARBA" id="ARBA00004584"/>
    </source>
</evidence>
<keyword evidence="7 9" id="KW-0131">Cell cycle</keyword>
<dbReference type="InterPro" id="IPR013255">
    <property type="entry name" value="Spc25_C"/>
</dbReference>
<dbReference type="Proteomes" id="UP001530400">
    <property type="component" value="Unassembled WGS sequence"/>
</dbReference>
<dbReference type="GO" id="GO:0005634">
    <property type="term" value="C:nucleus"/>
    <property type="evidence" value="ECO:0007669"/>
    <property type="project" value="UniProtKB-SubCell"/>
</dbReference>
<evidence type="ECO:0000256" key="3">
    <source>
        <dbReference type="ARBA" id="ARBA00022454"/>
    </source>
</evidence>
<evidence type="ECO:0000256" key="8">
    <source>
        <dbReference type="ARBA" id="ARBA00023328"/>
    </source>
</evidence>
<keyword evidence="8 9" id="KW-0137">Centromere</keyword>